<dbReference type="EMBL" id="RXIC02000025">
    <property type="protein sequence ID" value="KAB1206633.1"/>
    <property type="molecule type" value="Genomic_DNA"/>
</dbReference>
<evidence type="ECO:0000313" key="2">
    <source>
        <dbReference type="EMBL" id="KAB1206633.1"/>
    </source>
</evidence>
<reference evidence="2 3" key="1">
    <citation type="journal article" date="2019" name="Plant Biotechnol. J.">
        <title>The red bayberry genome and genetic basis of sex determination.</title>
        <authorList>
            <person name="Jia H.M."/>
            <person name="Jia H.J."/>
            <person name="Cai Q.L."/>
            <person name="Wang Y."/>
            <person name="Zhao H.B."/>
            <person name="Yang W.F."/>
            <person name="Wang G.Y."/>
            <person name="Li Y.H."/>
            <person name="Zhan D.L."/>
            <person name="Shen Y.T."/>
            <person name="Niu Q.F."/>
            <person name="Chang L."/>
            <person name="Qiu J."/>
            <person name="Zhao L."/>
            <person name="Xie H.B."/>
            <person name="Fu W.Y."/>
            <person name="Jin J."/>
            <person name="Li X.W."/>
            <person name="Jiao Y."/>
            <person name="Zhou C.C."/>
            <person name="Tu T."/>
            <person name="Chai C.Y."/>
            <person name="Gao J.L."/>
            <person name="Fan L.J."/>
            <person name="van de Weg E."/>
            <person name="Wang J.Y."/>
            <person name="Gao Z.S."/>
        </authorList>
    </citation>
    <scope>NUCLEOTIDE SEQUENCE [LARGE SCALE GENOMIC DNA]</scope>
    <source>
        <tissue evidence="2">Leaves</tissue>
    </source>
</reference>
<gene>
    <name evidence="2" type="ORF">CJ030_MR7G001553</name>
</gene>
<feature type="compositionally biased region" description="Low complexity" evidence="1">
    <location>
        <begin position="201"/>
        <end position="210"/>
    </location>
</feature>
<protein>
    <submittedName>
        <fullName evidence="2">Uncharacterized protein</fullName>
    </submittedName>
</protein>
<dbReference type="OrthoDB" id="1707487at2759"/>
<evidence type="ECO:0000313" key="3">
    <source>
        <dbReference type="Proteomes" id="UP000516437"/>
    </source>
</evidence>
<feature type="region of interest" description="Disordered" evidence="1">
    <location>
        <begin position="180"/>
        <end position="213"/>
    </location>
</feature>
<dbReference type="AlphaFoldDB" id="A0A6A1V1U9"/>
<organism evidence="2 3">
    <name type="scientific">Morella rubra</name>
    <name type="common">Chinese bayberry</name>
    <dbReference type="NCBI Taxonomy" id="262757"/>
    <lineage>
        <taxon>Eukaryota</taxon>
        <taxon>Viridiplantae</taxon>
        <taxon>Streptophyta</taxon>
        <taxon>Embryophyta</taxon>
        <taxon>Tracheophyta</taxon>
        <taxon>Spermatophyta</taxon>
        <taxon>Magnoliopsida</taxon>
        <taxon>eudicotyledons</taxon>
        <taxon>Gunneridae</taxon>
        <taxon>Pentapetalae</taxon>
        <taxon>rosids</taxon>
        <taxon>fabids</taxon>
        <taxon>Fagales</taxon>
        <taxon>Myricaceae</taxon>
        <taxon>Morella</taxon>
    </lineage>
</organism>
<name>A0A6A1V1U9_9ROSI</name>
<evidence type="ECO:0000256" key="1">
    <source>
        <dbReference type="SAM" id="MobiDB-lite"/>
    </source>
</evidence>
<sequence length="407" mass="45258">MPRNRMKEVNARFIGLKLGKLLELDANEYLDVSKRSFLRLRVELDLSKPLVASFPIPRYGMATAWVHSEFINLKTSSYRESCAILSQVSGGRWWFGYQPSFGSPDGRGEVQRSLSQVPIVDRRVISKEPLHGSAVHEGHGSQALMQVDNRVTQVDLSDAGHSSAKICCALPSPALATQFVKKSSKKKPVGRSGLPSGPKKSSASLTSSLSIPEPNFNEPNVMTSLGHPCDKGKQPLVDHFSQSHRGPLVVPSHLLDDLPLVQYSEAQVDYLDFGECRLFLAFFQEKAVGSLDEDPKGKRVVSLDRTPICRSLNFDKEPSKDFDPLEEHITLADLKACRSHMVIRQKQSRRKLVLLDEGGDSEGDERLASASSVYPKWAWRWALNHPAVPNERPLLELLRDWQGGGNS</sequence>
<keyword evidence="3" id="KW-1185">Reference proteome</keyword>
<proteinExistence type="predicted"/>
<comment type="caution">
    <text evidence="2">The sequence shown here is derived from an EMBL/GenBank/DDBJ whole genome shotgun (WGS) entry which is preliminary data.</text>
</comment>
<dbReference type="Proteomes" id="UP000516437">
    <property type="component" value="Chromosome 7"/>
</dbReference>
<accession>A0A6A1V1U9</accession>